<dbReference type="OMA" id="CITGCHS"/>
<dbReference type="Proteomes" id="UP000011761">
    <property type="component" value="Unassembled WGS sequence"/>
</dbReference>
<gene>
    <name evidence="2" type="ORF">BAUCODRAFT_118878</name>
</gene>
<dbReference type="Gene3D" id="3.90.660.10">
    <property type="match status" value="1"/>
</dbReference>
<name>M2NNR6_BAUPA</name>
<evidence type="ECO:0000259" key="1">
    <source>
        <dbReference type="Pfam" id="PF01593"/>
    </source>
</evidence>
<feature type="domain" description="Amine oxidase" evidence="1">
    <location>
        <begin position="19"/>
        <end position="539"/>
    </location>
</feature>
<dbReference type="RefSeq" id="XP_007672354.1">
    <property type="nucleotide sequence ID" value="XM_007674164.1"/>
</dbReference>
<dbReference type="PANTHER" id="PTHR10742">
    <property type="entry name" value="FLAVIN MONOAMINE OXIDASE"/>
    <property type="match status" value="1"/>
</dbReference>
<dbReference type="KEGG" id="bcom:BAUCODRAFT_118878"/>
<dbReference type="InterPro" id="IPR002937">
    <property type="entry name" value="Amino_oxidase"/>
</dbReference>
<reference evidence="2 3" key="1">
    <citation type="journal article" date="2012" name="PLoS Pathog.">
        <title>Diverse lifestyles and strategies of plant pathogenesis encoded in the genomes of eighteen Dothideomycetes fungi.</title>
        <authorList>
            <person name="Ohm R.A."/>
            <person name="Feau N."/>
            <person name="Henrissat B."/>
            <person name="Schoch C.L."/>
            <person name="Horwitz B.A."/>
            <person name="Barry K.W."/>
            <person name="Condon B.J."/>
            <person name="Copeland A.C."/>
            <person name="Dhillon B."/>
            <person name="Glaser F."/>
            <person name="Hesse C.N."/>
            <person name="Kosti I."/>
            <person name="LaButti K."/>
            <person name="Lindquist E.A."/>
            <person name="Lucas S."/>
            <person name="Salamov A.A."/>
            <person name="Bradshaw R.E."/>
            <person name="Ciuffetti L."/>
            <person name="Hamelin R.C."/>
            <person name="Kema G.H.J."/>
            <person name="Lawrence C."/>
            <person name="Scott J.A."/>
            <person name="Spatafora J.W."/>
            <person name="Turgeon B.G."/>
            <person name="de Wit P.J.G.M."/>
            <person name="Zhong S."/>
            <person name="Goodwin S.B."/>
            <person name="Grigoriev I.V."/>
        </authorList>
    </citation>
    <scope>NUCLEOTIDE SEQUENCE [LARGE SCALE GENOMIC DNA]</scope>
    <source>
        <strain evidence="2 3">UAMH 10762</strain>
    </source>
</reference>
<dbReference type="HOGENOM" id="CLU_004498_10_3_1"/>
<dbReference type="SUPFAM" id="SSF51905">
    <property type="entry name" value="FAD/NAD(P)-binding domain"/>
    <property type="match status" value="1"/>
</dbReference>
<dbReference type="SUPFAM" id="SSF54373">
    <property type="entry name" value="FAD-linked reductases, C-terminal domain"/>
    <property type="match status" value="1"/>
</dbReference>
<sequence>MTPSTKARHYDTVIIGAGMSGLACASRLYQHPNFRQAGSLLVLEGRDRIGGRIGSVHVKGCRLDTGANWIHGTGTEEKPNPLVSILPHKRYRSLAGTVSFRRADDAAASDHEQDGGWVDVRAANSPSQQPPTDLVIPAETSGMMAGALWGMIGSLRGQAERTSAAKAKATSMLRAIIDSEERKNAYKDVPKKYHSSFGCMPQFVEGMEAAPLVAQSAEHPEAQPGVSLLEYALEDFEGSQVFLQDGYTAVIDEIAKDLANNGVIELNTEVQSLDWQHESVVIKTTTGIYTARQVVCTLPLGVLQHHQKQHSSESPLFKPALPIEMQEAVSKLGFGTLDKIFLVFDKPWWADEPYASILKKGLYKRPFDDEANDSEESGTKPPDNLMCFTDELAGVEIHADGTVTAGARVLFIVNLHNLTGFPVLSAFVSCANARHVEALSDDQAAGILHRSLTVSLGIEPPKPAAVHVTRWAQDPFSYGSYSHMITGLTDAEHRDVFKQPVVSEKGAVLRFAGEHTSRNHFATVHGALLSGWREADAILAQT</sequence>
<keyword evidence="3" id="KW-1185">Reference proteome</keyword>
<dbReference type="GeneID" id="19107364"/>
<dbReference type="PANTHER" id="PTHR10742:SF410">
    <property type="entry name" value="LYSINE-SPECIFIC HISTONE DEMETHYLASE 2"/>
    <property type="match status" value="1"/>
</dbReference>
<organism evidence="2 3">
    <name type="scientific">Baudoinia panamericana (strain UAMH 10762)</name>
    <name type="common">Angels' share fungus</name>
    <name type="synonym">Baudoinia compniacensis (strain UAMH 10762)</name>
    <dbReference type="NCBI Taxonomy" id="717646"/>
    <lineage>
        <taxon>Eukaryota</taxon>
        <taxon>Fungi</taxon>
        <taxon>Dikarya</taxon>
        <taxon>Ascomycota</taxon>
        <taxon>Pezizomycotina</taxon>
        <taxon>Dothideomycetes</taxon>
        <taxon>Dothideomycetidae</taxon>
        <taxon>Mycosphaerellales</taxon>
        <taxon>Teratosphaeriaceae</taxon>
        <taxon>Baudoinia</taxon>
    </lineage>
</organism>
<proteinExistence type="predicted"/>
<protein>
    <recommendedName>
        <fullName evidence="1">Amine oxidase domain-containing protein</fullName>
    </recommendedName>
</protein>
<dbReference type="OrthoDB" id="7777654at2759"/>
<evidence type="ECO:0000313" key="3">
    <source>
        <dbReference type="Proteomes" id="UP000011761"/>
    </source>
</evidence>
<dbReference type="InterPro" id="IPR050281">
    <property type="entry name" value="Flavin_monoamine_oxidase"/>
</dbReference>
<dbReference type="GO" id="GO:0016491">
    <property type="term" value="F:oxidoreductase activity"/>
    <property type="evidence" value="ECO:0007669"/>
    <property type="project" value="InterPro"/>
</dbReference>
<dbReference type="InterPro" id="IPR036188">
    <property type="entry name" value="FAD/NAD-bd_sf"/>
</dbReference>
<dbReference type="eggNOG" id="KOG0029">
    <property type="taxonomic scope" value="Eukaryota"/>
</dbReference>
<dbReference type="EMBL" id="KB445550">
    <property type="protein sequence ID" value="EMD01170.1"/>
    <property type="molecule type" value="Genomic_DNA"/>
</dbReference>
<dbReference type="STRING" id="717646.M2NNR6"/>
<dbReference type="Gene3D" id="3.50.50.60">
    <property type="entry name" value="FAD/NAD(P)-binding domain"/>
    <property type="match status" value="2"/>
</dbReference>
<accession>M2NNR6</accession>
<evidence type="ECO:0000313" key="2">
    <source>
        <dbReference type="EMBL" id="EMD01170.1"/>
    </source>
</evidence>
<dbReference type="Pfam" id="PF01593">
    <property type="entry name" value="Amino_oxidase"/>
    <property type="match status" value="1"/>
</dbReference>
<dbReference type="PROSITE" id="PS51257">
    <property type="entry name" value="PROKAR_LIPOPROTEIN"/>
    <property type="match status" value="1"/>
</dbReference>
<dbReference type="AlphaFoldDB" id="M2NNR6"/>